<evidence type="ECO:0000313" key="2">
    <source>
        <dbReference type="Proteomes" id="UP000183832"/>
    </source>
</evidence>
<reference evidence="1 2" key="1">
    <citation type="submission" date="2015-04" db="EMBL/GenBank/DDBJ databases">
        <authorList>
            <person name="Syromyatnikov M.Y."/>
            <person name="Popov V.N."/>
        </authorList>
    </citation>
    <scope>NUCLEOTIDE SEQUENCE [LARGE SCALE GENOMIC DNA]</scope>
</reference>
<name>A0A1J1IU28_9DIPT</name>
<proteinExistence type="predicted"/>
<dbReference type="AlphaFoldDB" id="A0A1J1IU28"/>
<dbReference type="Proteomes" id="UP000183832">
    <property type="component" value="Unassembled WGS sequence"/>
</dbReference>
<evidence type="ECO:0000313" key="1">
    <source>
        <dbReference type="EMBL" id="CRL03616.1"/>
    </source>
</evidence>
<accession>A0A1J1IU28</accession>
<dbReference type="EMBL" id="CVRI01000059">
    <property type="protein sequence ID" value="CRL03616.1"/>
    <property type="molecule type" value="Genomic_DNA"/>
</dbReference>
<protein>
    <submittedName>
        <fullName evidence="1">CLUMA_CG016644, isoform A</fullName>
    </submittedName>
</protein>
<keyword evidence="2" id="KW-1185">Reference proteome</keyword>
<sequence>MELKEIIKKAKRVVEKSVAILRPEMRLWKSFLLSEKRVSVMFTKIAFLIDKKNCQRTSLINNRKQNPTGKLLEALESKASYKLIRLPFLVHPTLQPTCRNIFHFNFPSIVENLFKEILNLSCFPLTITILFQKLNKSKLSNILLKSRHFVRDASTAVADTAASSMATRDAFFP</sequence>
<organism evidence="1 2">
    <name type="scientific">Clunio marinus</name>
    <dbReference type="NCBI Taxonomy" id="568069"/>
    <lineage>
        <taxon>Eukaryota</taxon>
        <taxon>Metazoa</taxon>
        <taxon>Ecdysozoa</taxon>
        <taxon>Arthropoda</taxon>
        <taxon>Hexapoda</taxon>
        <taxon>Insecta</taxon>
        <taxon>Pterygota</taxon>
        <taxon>Neoptera</taxon>
        <taxon>Endopterygota</taxon>
        <taxon>Diptera</taxon>
        <taxon>Nematocera</taxon>
        <taxon>Chironomoidea</taxon>
        <taxon>Chironomidae</taxon>
        <taxon>Clunio</taxon>
    </lineage>
</organism>
<gene>
    <name evidence="1" type="ORF">CLUMA_CG016644</name>
</gene>